<proteinExistence type="predicted"/>
<reference evidence="2" key="1">
    <citation type="submission" date="2023-08" db="EMBL/GenBank/DDBJ databases">
        <authorList>
            <person name="Chen Y."/>
            <person name="Shah S."/>
            <person name="Dougan E. K."/>
            <person name="Thang M."/>
            <person name="Chan C."/>
        </authorList>
    </citation>
    <scope>NUCLEOTIDE SEQUENCE</scope>
</reference>
<evidence type="ECO:0008006" key="4">
    <source>
        <dbReference type="Google" id="ProtNLM"/>
    </source>
</evidence>
<evidence type="ECO:0000256" key="1">
    <source>
        <dbReference type="SAM" id="MobiDB-lite"/>
    </source>
</evidence>
<sequence>MPLWIAGADSPLEPRAKDGITDASRDQKRGRPVTRSCRAILRAATLRFGSVVSFLWKPLASAKEADASGLGGELGVEGMSYGDRAVGLKSSDGRTEAELLASTVRSLADADDTSNRVLSTLHGQTEQLNRIKADADAINHNLDQPSAYC</sequence>
<feature type="region of interest" description="Disordered" evidence="1">
    <location>
        <begin position="1"/>
        <end position="34"/>
    </location>
</feature>
<comment type="caution">
    <text evidence="2">The sequence shown here is derived from an EMBL/GenBank/DDBJ whole genome shotgun (WGS) entry which is preliminary data.</text>
</comment>
<accession>A0AA36HYK0</accession>
<feature type="compositionally biased region" description="Basic and acidic residues" evidence="1">
    <location>
        <begin position="12"/>
        <end position="29"/>
    </location>
</feature>
<protein>
    <recommendedName>
        <fullName evidence="4">t-SNARE coiled-coil homology domain-containing protein</fullName>
    </recommendedName>
</protein>
<organism evidence="2 3">
    <name type="scientific">Effrenium voratum</name>
    <dbReference type="NCBI Taxonomy" id="2562239"/>
    <lineage>
        <taxon>Eukaryota</taxon>
        <taxon>Sar</taxon>
        <taxon>Alveolata</taxon>
        <taxon>Dinophyceae</taxon>
        <taxon>Suessiales</taxon>
        <taxon>Symbiodiniaceae</taxon>
        <taxon>Effrenium</taxon>
    </lineage>
</organism>
<dbReference type="AlphaFoldDB" id="A0AA36HYK0"/>
<dbReference type="EMBL" id="CAUJNA010000480">
    <property type="protein sequence ID" value="CAJ1377689.1"/>
    <property type="molecule type" value="Genomic_DNA"/>
</dbReference>
<evidence type="ECO:0000313" key="2">
    <source>
        <dbReference type="EMBL" id="CAJ1377689.1"/>
    </source>
</evidence>
<evidence type="ECO:0000313" key="3">
    <source>
        <dbReference type="Proteomes" id="UP001178507"/>
    </source>
</evidence>
<name>A0AA36HYK0_9DINO</name>
<dbReference type="Proteomes" id="UP001178507">
    <property type="component" value="Unassembled WGS sequence"/>
</dbReference>
<dbReference type="Gene3D" id="1.20.5.110">
    <property type="match status" value="1"/>
</dbReference>
<dbReference type="SUPFAM" id="SSF58038">
    <property type="entry name" value="SNARE fusion complex"/>
    <property type="match status" value="1"/>
</dbReference>
<gene>
    <name evidence="2" type="ORF">EVOR1521_LOCUS6420</name>
</gene>
<keyword evidence="3" id="KW-1185">Reference proteome</keyword>